<name>A0A8H3JR05_GIBZA</name>
<dbReference type="InterPro" id="IPR027417">
    <property type="entry name" value="P-loop_NTPase"/>
</dbReference>
<dbReference type="InterPro" id="IPR008144">
    <property type="entry name" value="Guanylate_kin-like_dom"/>
</dbReference>
<dbReference type="Pfam" id="PF00625">
    <property type="entry name" value="Guanylate_kin"/>
    <property type="match status" value="1"/>
</dbReference>
<dbReference type="PROSITE" id="PS50052">
    <property type="entry name" value="GUANYLATE_KINASE_2"/>
    <property type="match status" value="1"/>
</dbReference>
<dbReference type="PANTHER" id="PTHR23117:SF13">
    <property type="entry name" value="GUANYLATE KINASE"/>
    <property type="match status" value="1"/>
</dbReference>
<comment type="caution">
    <text evidence="4">The sequence shown here is derived from an EMBL/GenBank/DDBJ whole genome shotgun (WGS) entry which is preliminary data.</text>
</comment>
<accession>A0A8H3JR05</accession>
<dbReference type="SMART" id="SM00072">
    <property type="entry name" value="GuKc"/>
    <property type="match status" value="1"/>
</dbReference>
<organism evidence="4 5">
    <name type="scientific">Gibberella zeae</name>
    <name type="common">Wheat head blight fungus</name>
    <name type="synonym">Fusarium graminearum</name>
    <dbReference type="NCBI Taxonomy" id="5518"/>
    <lineage>
        <taxon>Eukaryota</taxon>
        <taxon>Fungi</taxon>
        <taxon>Dikarya</taxon>
        <taxon>Ascomycota</taxon>
        <taxon>Pezizomycotina</taxon>
        <taxon>Sordariomycetes</taxon>
        <taxon>Hypocreomycetidae</taxon>
        <taxon>Hypocreales</taxon>
        <taxon>Nectriaceae</taxon>
        <taxon>Fusarium</taxon>
    </lineage>
</organism>
<dbReference type="SUPFAM" id="SSF52540">
    <property type="entry name" value="P-loop containing nucleoside triphosphate hydrolases"/>
    <property type="match status" value="1"/>
</dbReference>
<evidence type="ECO:0000256" key="1">
    <source>
        <dbReference type="ARBA" id="ARBA00005790"/>
    </source>
</evidence>
<dbReference type="CDD" id="cd00071">
    <property type="entry name" value="GMPK"/>
    <property type="match status" value="1"/>
</dbReference>
<dbReference type="GO" id="GO:0004385">
    <property type="term" value="F:GMP kinase activity"/>
    <property type="evidence" value="ECO:0007669"/>
    <property type="project" value="TreeGrafter"/>
</dbReference>
<dbReference type="AlphaFoldDB" id="A0A8H3JR05"/>
<comment type="similarity">
    <text evidence="1">Belongs to the guanylate kinase family.</text>
</comment>
<dbReference type="InterPro" id="IPR008145">
    <property type="entry name" value="GK/Ca_channel_bsu"/>
</dbReference>
<gene>
    <name evidence="4" type="ORF">MDCFG202_LOCUS259860</name>
</gene>
<dbReference type="Gene3D" id="3.40.50.300">
    <property type="entry name" value="P-loop containing nucleotide triphosphate hydrolases"/>
    <property type="match status" value="1"/>
</dbReference>
<dbReference type="EMBL" id="CAJPIJ010000134">
    <property type="protein sequence ID" value="CAG1985045.1"/>
    <property type="molecule type" value="Genomic_DNA"/>
</dbReference>
<keyword evidence="2" id="KW-0808">Transferase</keyword>
<protein>
    <submittedName>
        <fullName evidence="4">Uncharacterized protein</fullName>
    </submittedName>
</protein>
<dbReference type="GO" id="GO:0005829">
    <property type="term" value="C:cytosol"/>
    <property type="evidence" value="ECO:0007669"/>
    <property type="project" value="TreeGrafter"/>
</dbReference>
<evidence type="ECO:0000256" key="2">
    <source>
        <dbReference type="ARBA" id="ARBA00022679"/>
    </source>
</evidence>
<evidence type="ECO:0000313" key="4">
    <source>
        <dbReference type="EMBL" id="CAG1985045.1"/>
    </source>
</evidence>
<evidence type="ECO:0000313" key="5">
    <source>
        <dbReference type="Proteomes" id="UP000746612"/>
    </source>
</evidence>
<proteinExistence type="inferred from homology"/>
<evidence type="ECO:0000256" key="3">
    <source>
        <dbReference type="ARBA" id="ARBA00022777"/>
    </source>
</evidence>
<keyword evidence="3" id="KW-0418">Kinase</keyword>
<sequence length="227" mass="25411">MTTSTTHQDMDKDMDIDDSSTSSLSLDASLEAFPNTRPIVVSGPSRASKRVLVQKLIDSYPDKFFWVVSHTTRAPGLGEVEGTTYNFVSHSTFAQMIETGSFIEYTVVRGDYYGTSRDAVTALQREGSIALLEVNDQGSRAIGKAQGKNARFVYITPPTFHESEYHLGARRMRCRPIRQKLIYNPKSDQTCPVLGIRISNADLDQAQKELEEFVFFTLLDEPAPTWS</sequence>
<dbReference type="Proteomes" id="UP000746612">
    <property type="component" value="Unassembled WGS sequence"/>
</dbReference>
<dbReference type="PANTHER" id="PTHR23117">
    <property type="entry name" value="GUANYLATE KINASE-RELATED"/>
    <property type="match status" value="1"/>
</dbReference>
<reference evidence="4" key="1">
    <citation type="submission" date="2021-03" db="EMBL/GenBank/DDBJ databases">
        <authorList>
            <person name="Alouane T."/>
            <person name="Langin T."/>
            <person name="Bonhomme L."/>
        </authorList>
    </citation>
    <scope>NUCLEOTIDE SEQUENCE</scope>
    <source>
        <strain evidence="4">MDC_Fg202</strain>
    </source>
</reference>